<dbReference type="AlphaFoldDB" id="A0A0L0EMG7"/>
<organism evidence="2 3">
    <name type="scientific">Pseudoalteromonas rubra</name>
    <dbReference type="NCBI Taxonomy" id="43658"/>
    <lineage>
        <taxon>Bacteria</taxon>
        <taxon>Pseudomonadati</taxon>
        <taxon>Pseudomonadota</taxon>
        <taxon>Gammaproteobacteria</taxon>
        <taxon>Alteromonadales</taxon>
        <taxon>Pseudoalteromonadaceae</taxon>
        <taxon>Pseudoalteromonas</taxon>
    </lineage>
</organism>
<name>A0A0L0EMG7_9GAMM</name>
<dbReference type="OrthoDB" id="9971695at2"/>
<sequence length="138" mass="15957">MRKFKYDNSVSQQRNVICYAFHPDLLDASEKELKEFLVVLSNYFPRTDDGNGDFMPMDNSSFVNTWNNAYNNVCSLIKEHREKRRNRNILCVSVLTLVVLSATLWHRLSTTSATEMSNVQQSTFNGLSATIKERSCRH</sequence>
<proteinExistence type="predicted"/>
<dbReference type="PATRIC" id="fig|43658.6.peg.2703"/>
<evidence type="ECO:0000256" key="1">
    <source>
        <dbReference type="SAM" id="Phobius"/>
    </source>
</evidence>
<dbReference type="EMBL" id="LFZX01000250">
    <property type="protein sequence ID" value="KNC65634.1"/>
    <property type="molecule type" value="Genomic_DNA"/>
</dbReference>
<accession>A0A0L0EMG7</accession>
<keyword evidence="1" id="KW-1133">Transmembrane helix</keyword>
<evidence type="ECO:0000313" key="3">
    <source>
        <dbReference type="Proteomes" id="UP000036850"/>
    </source>
</evidence>
<evidence type="ECO:0000313" key="2">
    <source>
        <dbReference type="EMBL" id="KNC65634.1"/>
    </source>
</evidence>
<gene>
    <name evidence="2" type="ORF">AC626_21855</name>
</gene>
<keyword evidence="1" id="KW-0472">Membrane</keyword>
<reference evidence="3" key="1">
    <citation type="submission" date="2015-07" db="EMBL/GenBank/DDBJ databases">
        <title>Draft genome sequence of a Pseudoalteromonas rubra strain, OCN096, isolated from Kaneohe Bay, Oahu, Hawaii.</title>
        <authorList>
            <person name="Beurmann S."/>
            <person name="Ushijima B."/>
            <person name="Belcaid M."/>
            <person name="Callahan S.M."/>
            <person name="Aeby G.S."/>
        </authorList>
    </citation>
    <scope>NUCLEOTIDE SEQUENCE [LARGE SCALE GENOMIC DNA]</scope>
    <source>
        <strain evidence="3">OCN096</strain>
    </source>
</reference>
<protein>
    <submittedName>
        <fullName evidence="2">Uncharacterized protein</fullName>
    </submittedName>
</protein>
<feature type="transmembrane region" description="Helical" evidence="1">
    <location>
        <begin position="88"/>
        <end position="108"/>
    </location>
</feature>
<dbReference type="Proteomes" id="UP000036850">
    <property type="component" value="Unassembled WGS sequence"/>
</dbReference>
<comment type="caution">
    <text evidence="2">The sequence shown here is derived from an EMBL/GenBank/DDBJ whole genome shotgun (WGS) entry which is preliminary data.</text>
</comment>
<keyword evidence="1" id="KW-0812">Transmembrane</keyword>